<evidence type="ECO:0000313" key="1">
    <source>
        <dbReference type="EMBL" id="CAI9977213.1"/>
    </source>
</evidence>
<dbReference type="Proteomes" id="UP001642409">
    <property type="component" value="Unassembled WGS sequence"/>
</dbReference>
<gene>
    <name evidence="2" type="ORF">HINF_LOCUS10295</name>
    <name evidence="1" type="ORF">HINF_LOCUS64858</name>
</gene>
<reference evidence="1" key="1">
    <citation type="submission" date="2023-06" db="EMBL/GenBank/DDBJ databases">
        <authorList>
            <person name="Kurt Z."/>
        </authorList>
    </citation>
    <scope>NUCLEOTIDE SEQUENCE</scope>
</reference>
<organism evidence="1">
    <name type="scientific">Hexamita inflata</name>
    <dbReference type="NCBI Taxonomy" id="28002"/>
    <lineage>
        <taxon>Eukaryota</taxon>
        <taxon>Metamonada</taxon>
        <taxon>Diplomonadida</taxon>
        <taxon>Hexamitidae</taxon>
        <taxon>Hexamitinae</taxon>
        <taxon>Hexamita</taxon>
    </lineage>
</organism>
<name>A0AA86RLW1_9EUKA</name>
<sequence length="191" mass="22975">MNQFVFQHYDPANSKTKMNEFINAVQSTLQKKFSTMSDMHRALALRSDSRFWSHLDSILHQNSLLFFMHQFSVQFGQQLNSEVTEKIVSDFDKAKAFDGRQFQISFFIKRTIINFPEYVQTDIIRFVTQLELHYEYKNVVKCKEDSSTYSKFMEWNGRREVFVIKKEKQRNRKYVGIYTKDHKPFVVYDEE</sequence>
<evidence type="ECO:0000313" key="3">
    <source>
        <dbReference type="Proteomes" id="UP001642409"/>
    </source>
</evidence>
<dbReference type="EMBL" id="CATOUU010001177">
    <property type="protein sequence ID" value="CAI9977213.1"/>
    <property type="molecule type" value="Genomic_DNA"/>
</dbReference>
<dbReference type="EMBL" id="CAXDID020000022">
    <property type="protein sequence ID" value="CAL5988278.1"/>
    <property type="molecule type" value="Genomic_DNA"/>
</dbReference>
<keyword evidence="3" id="KW-1185">Reference proteome</keyword>
<reference evidence="2 3" key="2">
    <citation type="submission" date="2024-07" db="EMBL/GenBank/DDBJ databases">
        <authorList>
            <person name="Akdeniz Z."/>
        </authorList>
    </citation>
    <scope>NUCLEOTIDE SEQUENCE [LARGE SCALE GENOMIC DNA]</scope>
</reference>
<proteinExistence type="predicted"/>
<protein>
    <submittedName>
        <fullName evidence="2">Hypothetical_protein</fullName>
    </submittedName>
</protein>
<accession>A0AA86RLW1</accession>
<dbReference type="AlphaFoldDB" id="A0AA86RLW1"/>
<comment type="caution">
    <text evidence="1">The sequence shown here is derived from an EMBL/GenBank/DDBJ whole genome shotgun (WGS) entry which is preliminary data.</text>
</comment>
<evidence type="ECO:0000313" key="2">
    <source>
        <dbReference type="EMBL" id="CAL5988278.1"/>
    </source>
</evidence>